<comment type="caution">
    <text evidence="3">The sequence shown here is derived from an EMBL/GenBank/DDBJ whole genome shotgun (WGS) entry which is preliminary data.</text>
</comment>
<reference evidence="4" key="1">
    <citation type="journal article" date="2019" name="Int. J. Syst. Evol. Microbiol.">
        <title>The Global Catalogue of Microorganisms (GCM) 10K type strain sequencing project: providing services to taxonomists for standard genome sequencing and annotation.</title>
        <authorList>
            <consortium name="The Broad Institute Genomics Platform"/>
            <consortium name="The Broad Institute Genome Sequencing Center for Infectious Disease"/>
            <person name="Wu L."/>
            <person name="Ma J."/>
        </authorList>
    </citation>
    <scope>NUCLEOTIDE SEQUENCE [LARGE SCALE GENOMIC DNA]</scope>
    <source>
        <strain evidence="4">JCM 10083</strain>
    </source>
</reference>
<sequence length="368" mass="38938">MARIGEHREVNVRGHRRRGVLALALALVAVTAACSDPRSVSGDARSGRSPSGSPAGDTSAARPTPTPSLPAPPVTLDEAARALAGFLGADGVLGAATPRLDVERRLMLEQTRDGQQALTAAVFSGAVEALPPYTWGTPELLVPRVQQGPLWFTAIVDREEPSGKVRTAVLTLIRQGGEDWRLSSTSLLDEGIRPPEVAKDADGYATALGEEDTTVAISPRLMAPLHATSAEEGERGFAAGLIEKSPHTTGFADEIAKRRTDGKSECLGYDSIFAASSYPVHALRTADGGALVVYSLIRTTTRSVKIDPCASDARIPPDARKLTTESFIREELRTVETQLYVSTVPAKDSGRPARVIGYLGGLTKVIVS</sequence>
<dbReference type="RefSeq" id="WP_343979060.1">
    <property type="nucleotide sequence ID" value="NZ_BAAAGK010000176.1"/>
</dbReference>
<dbReference type="Pfam" id="PF26366">
    <property type="entry name" value="DUF8094"/>
    <property type="match status" value="1"/>
</dbReference>
<evidence type="ECO:0000313" key="3">
    <source>
        <dbReference type="EMBL" id="MFC7603111.1"/>
    </source>
</evidence>
<dbReference type="InterPro" id="IPR058407">
    <property type="entry name" value="DUF8094"/>
</dbReference>
<evidence type="ECO:0000259" key="2">
    <source>
        <dbReference type="Pfam" id="PF26366"/>
    </source>
</evidence>
<feature type="compositionally biased region" description="Low complexity" evidence="1">
    <location>
        <begin position="41"/>
        <end position="63"/>
    </location>
</feature>
<evidence type="ECO:0000256" key="1">
    <source>
        <dbReference type="SAM" id="MobiDB-lite"/>
    </source>
</evidence>
<dbReference type="PROSITE" id="PS51257">
    <property type="entry name" value="PROKAR_LIPOPROTEIN"/>
    <property type="match status" value="1"/>
</dbReference>
<gene>
    <name evidence="3" type="ORF">ACFQVD_23680</name>
</gene>
<feature type="domain" description="DUF8094" evidence="2">
    <location>
        <begin position="72"/>
        <end position="364"/>
    </location>
</feature>
<feature type="compositionally biased region" description="Pro residues" evidence="1">
    <location>
        <begin position="64"/>
        <end position="73"/>
    </location>
</feature>
<dbReference type="Proteomes" id="UP001596514">
    <property type="component" value="Unassembled WGS sequence"/>
</dbReference>
<feature type="region of interest" description="Disordered" evidence="1">
    <location>
        <begin position="37"/>
        <end position="74"/>
    </location>
</feature>
<name>A0ABW2T6I9_9ACTN</name>
<accession>A0ABW2T6I9</accession>
<evidence type="ECO:0000313" key="4">
    <source>
        <dbReference type="Proteomes" id="UP001596514"/>
    </source>
</evidence>
<keyword evidence="4" id="KW-1185">Reference proteome</keyword>
<protein>
    <recommendedName>
        <fullName evidence="2">DUF8094 domain-containing protein</fullName>
    </recommendedName>
</protein>
<proteinExistence type="predicted"/>
<organism evidence="3 4">
    <name type="scientific">Streptosporangium amethystogenes subsp. fukuiense</name>
    <dbReference type="NCBI Taxonomy" id="698418"/>
    <lineage>
        <taxon>Bacteria</taxon>
        <taxon>Bacillati</taxon>
        <taxon>Actinomycetota</taxon>
        <taxon>Actinomycetes</taxon>
        <taxon>Streptosporangiales</taxon>
        <taxon>Streptosporangiaceae</taxon>
        <taxon>Streptosporangium</taxon>
    </lineage>
</organism>
<dbReference type="EMBL" id="JBHTEE010000001">
    <property type="protein sequence ID" value="MFC7603111.1"/>
    <property type="molecule type" value="Genomic_DNA"/>
</dbReference>